<dbReference type="SMART" id="SM01114">
    <property type="entry name" value="CXC"/>
    <property type="match status" value="1"/>
</dbReference>
<dbReference type="PANTHER" id="PTHR12446">
    <property type="entry name" value="TESMIN/TSO1-RELATED"/>
    <property type="match status" value="1"/>
</dbReference>
<comment type="caution">
    <text evidence="6">The sequence shown here is derived from an EMBL/GenBank/DDBJ whole genome shotgun (WGS) entry which is preliminary data.</text>
</comment>
<proteinExistence type="inferred from homology"/>
<dbReference type="PROSITE" id="PS51634">
    <property type="entry name" value="CRC"/>
    <property type="match status" value="1"/>
</dbReference>
<feature type="compositionally biased region" description="Basic residues" evidence="4">
    <location>
        <begin position="850"/>
        <end position="864"/>
    </location>
</feature>
<feature type="region of interest" description="Disordered" evidence="4">
    <location>
        <begin position="849"/>
        <end position="957"/>
    </location>
</feature>
<feature type="region of interest" description="Disordered" evidence="4">
    <location>
        <begin position="429"/>
        <end position="683"/>
    </location>
</feature>
<evidence type="ECO:0000256" key="3">
    <source>
        <dbReference type="ARBA" id="ARBA00023242"/>
    </source>
</evidence>
<dbReference type="InterPro" id="IPR028307">
    <property type="entry name" value="Lin-54_fam"/>
</dbReference>
<feature type="compositionally biased region" description="Basic and acidic residues" evidence="4">
    <location>
        <begin position="597"/>
        <end position="612"/>
    </location>
</feature>
<protein>
    <recommendedName>
        <fullName evidence="5">CRC domain-containing protein</fullName>
    </recommendedName>
</protein>
<organism evidence="6 7">
    <name type="scientific">Cyclotella cryptica</name>
    <dbReference type="NCBI Taxonomy" id="29204"/>
    <lineage>
        <taxon>Eukaryota</taxon>
        <taxon>Sar</taxon>
        <taxon>Stramenopiles</taxon>
        <taxon>Ochrophyta</taxon>
        <taxon>Bacillariophyta</taxon>
        <taxon>Coscinodiscophyceae</taxon>
        <taxon>Thalassiosirophycidae</taxon>
        <taxon>Stephanodiscales</taxon>
        <taxon>Stephanodiscaceae</taxon>
        <taxon>Cyclotella</taxon>
    </lineage>
</organism>
<keyword evidence="3" id="KW-0539">Nucleus</keyword>
<dbReference type="InterPro" id="IPR005172">
    <property type="entry name" value="CRC"/>
</dbReference>
<feature type="region of interest" description="Disordered" evidence="4">
    <location>
        <begin position="1"/>
        <end position="76"/>
    </location>
</feature>
<comment type="similarity">
    <text evidence="2">Belongs to the lin-54 family.</text>
</comment>
<evidence type="ECO:0000256" key="2">
    <source>
        <dbReference type="ARBA" id="ARBA00007267"/>
    </source>
</evidence>
<feature type="compositionally biased region" description="Basic and acidic residues" evidence="4">
    <location>
        <begin position="127"/>
        <end position="136"/>
    </location>
</feature>
<dbReference type="GO" id="GO:0005634">
    <property type="term" value="C:nucleus"/>
    <property type="evidence" value="ECO:0007669"/>
    <property type="project" value="UniProtKB-SubCell"/>
</dbReference>
<dbReference type="Proteomes" id="UP001516023">
    <property type="component" value="Unassembled WGS sequence"/>
</dbReference>
<keyword evidence="7" id="KW-1185">Reference proteome</keyword>
<evidence type="ECO:0000313" key="7">
    <source>
        <dbReference type="Proteomes" id="UP001516023"/>
    </source>
</evidence>
<feature type="compositionally biased region" description="Basic and acidic residues" evidence="4">
    <location>
        <begin position="519"/>
        <end position="536"/>
    </location>
</feature>
<gene>
    <name evidence="6" type="ORF">HJC23_003885</name>
</gene>
<feature type="region of interest" description="Disordered" evidence="4">
    <location>
        <begin position="99"/>
        <end position="136"/>
    </location>
</feature>
<sequence>MPDLDATSPPTDSTMNEPMEHEATAEDANAYDDGTGRNANADESAAEEEPTPTATSAGPDYTEAATTSEVAPDDVDGTETNLVMAEPSMEDHRVIAPLLPPMTDLPSTEHATPPPPADSPSTSSSPRPEEETQQEHSCKCLKSRCLKLYCDCFRHNSTCTDACSCHACHNTDAQNGPGGARTLAMLAILRGRPGAFDAGLSITRGRNEESVVAAYEEGKRAQMEEDEYAAAPVKRGRARSAVTVREDAVFSPTRVKKIKPSKWTLPPLDPIPIPQYTVEQVLSEFPPLIDPPPFTLDEYPTLALDPSTDYSSLVKAFKEPLFKEPSPPLQIAYSHRDYAIAQRSRLHDKKTAIIERLDAIRREFAATKAELLNLNLLLKQNSQMVGGWTHKVFELELSEKPCGFNEKLERLREFVERYGVLPSHGMKRLNVLEGEGGESERKGGETETDDGEDPRANAHDHAEGDGGSQQIEGVKEDNADSESPVMHATGGPEGVKEDNADSESPVMHATGGSEGDEDVQQKGDVDPEVATDKGADDNEGLQEGGDVKDSDAVKEDEADDANADVTPKEKPDADANDTVAVVEEGAAADIDEGAMVDADKDVVGDIPSRDEMSVDELQLVEPSIEEVKEVLDDAASQDAEQSMEQSQNDQPTDDKENEQPNEQPSEETNTENTEKQHPQPQFTDEEAKSLATFISAMKLKVKKNKSIAKLYPHRIQALQECGVRLFENENDARFDVMFEKLLAYKKEMGTFRMPSLDLCKDSGDEELISLHNWVFSQIGSFRYQLKTKKVRDVQKFLDVGFSFEKWYGSNGHVFERDIPAFDAMARKYVENGGVVPPEYEEMMRGQGKFAGRKRKSLHGPKVKRYPGPDRRLKRNRAQEDVDVAGTAVSDDPAQDEPKQDESMAPAQDEPKQDESMAVEAVDENQAVDVSEQVAVIKSEAEPDVEDQPSLDVVAMDV</sequence>
<dbReference type="PANTHER" id="PTHR12446:SF34">
    <property type="entry name" value="PROTEIN LIN-54 HOMOLOG"/>
    <property type="match status" value="1"/>
</dbReference>
<dbReference type="InterPro" id="IPR033467">
    <property type="entry name" value="Tesmin/TSO1-like_CXC"/>
</dbReference>
<evidence type="ECO:0000259" key="5">
    <source>
        <dbReference type="PROSITE" id="PS51634"/>
    </source>
</evidence>
<dbReference type="AlphaFoldDB" id="A0ABD3PNL6"/>
<feature type="compositionally biased region" description="Low complexity" evidence="4">
    <location>
        <begin position="579"/>
        <end position="588"/>
    </location>
</feature>
<reference evidence="6 7" key="1">
    <citation type="journal article" date="2020" name="G3 (Bethesda)">
        <title>Improved Reference Genome for Cyclotella cryptica CCMP332, a Model for Cell Wall Morphogenesis, Salinity Adaptation, and Lipid Production in Diatoms (Bacillariophyta).</title>
        <authorList>
            <person name="Roberts W.R."/>
            <person name="Downey K.M."/>
            <person name="Ruck E.C."/>
            <person name="Traller J.C."/>
            <person name="Alverson A.J."/>
        </authorList>
    </citation>
    <scope>NUCLEOTIDE SEQUENCE [LARGE SCALE GENOMIC DNA]</scope>
    <source>
        <strain evidence="6 7">CCMP332</strain>
    </source>
</reference>
<evidence type="ECO:0000256" key="1">
    <source>
        <dbReference type="ARBA" id="ARBA00004123"/>
    </source>
</evidence>
<comment type="subcellular location">
    <subcellularLocation>
        <location evidence="1">Nucleus</location>
    </subcellularLocation>
</comment>
<evidence type="ECO:0000256" key="4">
    <source>
        <dbReference type="SAM" id="MobiDB-lite"/>
    </source>
</evidence>
<name>A0ABD3PNL6_9STRA</name>
<feature type="compositionally biased region" description="Basic and acidic residues" evidence="4">
    <location>
        <begin position="453"/>
        <end position="464"/>
    </location>
</feature>
<accession>A0ABD3PNL6</accession>
<feature type="domain" description="CRC" evidence="5">
    <location>
        <begin position="115"/>
        <end position="173"/>
    </location>
</feature>
<evidence type="ECO:0000313" key="6">
    <source>
        <dbReference type="EMBL" id="KAL3789684.1"/>
    </source>
</evidence>
<dbReference type="EMBL" id="JABMIG020000137">
    <property type="protein sequence ID" value="KAL3789684.1"/>
    <property type="molecule type" value="Genomic_DNA"/>
</dbReference>
<feature type="compositionally biased region" description="Basic and acidic residues" evidence="4">
    <location>
        <begin position="545"/>
        <end position="555"/>
    </location>
</feature>
<dbReference type="Pfam" id="PF03638">
    <property type="entry name" value="TCR"/>
    <property type="match status" value="1"/>
</dbReference>
<feature type="compositionally biased region" description="Polar residues" evidence="4">
    <location>
        <begin position="638"/>
        <end position="650"/>
    </location>
</feature>